<dbReference type="STRING" id="6186.A0A183JHP5"/>
<dbReference type="PROSITE" id="PS50194">
    <property type="entry name" value="FILAMIN_REPEAT"/>
    <property type="match status" value="1"/>
</dbReference>
<organism evidence="4">
    <name type="scientific">Schistosoma curassoni</name>
    <dbReference type="NCBI Taxonomy" id="6186"/>
    <lineage>
        <taxon>Eukaryota</taxon>
        <taxon>Metazoa</taxon>
        <taxon>Spiralia</taxon>
        <taxon>Lophotrochozoa</taxon>
        <taxon>Platyhelminthes</taxon>
        <taxon>Trematoda</taxon>
        <taxon>Digenea</taxon>
        <taxon>Strigeidida</taxon>
        <taxon>Schistosomatoidea</taxon>
        <taxon>Schistosomatidae</taxon>
        <taxon>Schistosoma</taxon>
    </lineage>
</organism>
<dbReference type="SUPFAM" id="SSF81296">
    <property type="entry name" value="E set domains"/>
    <property type="match status" value="1"/>
</dbReference>
<reference evidence="2 3" key="2">
    <citation type="submission" date="2018-11" db="EMBL/GenBank/DDBJ databases">
        <authorList>
            <consortium name="Pathogen Informatics"/>
        </authorList>
    </citation>
    <scope>NUCLEOTIDE SEQUENCE [LARGE SCALE GENOMIC DNA]</scope>
    <source>
        <strain evidence="2">Dakar</strain>
        <strain evidence="3">Dakar, Senegal</strain>
    </source>
</reference>
<dbReference type="Pfam" id="PF00630">
    <property type="entry name" value="Filamin"/>
    <property type="match status" value="1"/>
</dbReference>
<protein>
    <submittedName>
        <fullName evidence="4">Filamin-B</fullName>
    </submittedName>
</protein>
<evidence type="ECO:0000313" key="4">
    <source>
        <dbReference type="WBParaSite" id="SCUD_0000221801-mRNA-1"/>
    </source>
</evidence>
<evidence type="ECO:0000256" key="1">
    <source>
        <dbReference type="PROSITE-ProRule" id="PRU00087"/>
    </source>
</evidence>
<accession>A0A183JHP5</accession>
<evidence type="ECO:0000313" key="3">
    <source>
        <dbReference type="Proteomes" id="UP000279833"/>
    </source>
</evidence>
<reference evidence="4" key="1">
    <citation type="submission" date="2016-06" db="UniProtKB">
        <authorList>
            <consortium name="WormBaseParasite"/>
        </authorList>
    </citation>
    <scope>IDENTIFICATION</scope>
</reference>
<keyword evidence="3" id="KW-1185">Reference proteome</keyword>
<sequence length="84" mass="9462">MDPDGQPLQLEVVDVGDGTYICHYKPMIVGRHTVRVKYGGQEIPESPFLVPVAPSGRANMCRIESKINKEKKLVFNMIKLCDIF</sequence>
<dbReference type="InterPro" id="IPR014756">
    <property type="entry name" value="Ig_E-set"/>
</dbReference>
<gene>
    <name evidence="2" type="ORF">SCUD_LOCUS2219</name>
</gene>
<evidence type="ECO:0000313" key="2">
    <source>
        <dbReference type="EMBL" id="VDO72979.1"/>
    </source>
</evidence>
<dbReference type="InterPro" id="IPR013783">
    <property type="entry name" value="Ig-like_fold"/>
</dbReference>
<dbReference type="Gene3D" id="2.60.40.10">
    <property type="entry name" value="Immunoglobulins"/>
    <property type="match status" value="1"/>
</dbReference>
<dbReference type="WBParaSite" id="SCUD_0000221801-mRNA-1">
    <property type="protein sequence ID" value="SCUD_0000221801-mRNA-1"/>
    <property type="gene ID" value="SCUD_0000221801"/>
</dbReference>
<dbReference type="Proteomes" id="UP000279833">
    <property type="component" value="Unassembled WGS sequence"/>
</dbReference>
<proteinExistence type="predicted"/>
<dbReference type="EMBL" id="UZAK01002072">
    <property type="protein sequence ID" value="VDO72979.1"/>
    <property type="molecule type" value="Genomic_DNA"/>
</dbReference>
<feature type="repeat" description="Filamin" evidence="1">
    <location>
        <begin position="1"/>
        <end position="52"/>
    </location>
</feature>
<dbReference type="InterPro" id="IPR017868">
    <property type="entry name" value="Filamin/ABP280_repeat-like"/>
</dbReference>
<dbReference type="AlphaFoldDB" id="A0A183JHP5"/>
<name>A0A183JHP5_9TREM</name>